<evidence type="ECO:0000313" key="4">
    <source>
        <dbReference type="EMBL" id="KAG5647726.1"/>
    </source>
</evidence>
<dbReference type="GO" id="GO:0005737">
    <property type="term" value="C:cytoplasm"/>
    <property type="evidence" value="ECO:0007669"/>
    <property type="project" value="UniProtKB-SubCell"/>
</dbReference>
<comment type="caution">
    <text evidence="4">The sequence shown here is derived from an EMBL/GenBank/DDBJ whole genome shotgun (WGS) entry which is preliminary data.</text>
</comment>
<dbReference type="GO" id="GO:0051879">
    <property type="term" value="F:Hsp90 protein binding"/>
    <property type="evidence" value="ECO:0007669"/>
    <property type="project" value="TreeGrafter"/>
</dbReference>
<evidence type="ECO:0000256" key="1">
    <source>
        <dbReference type="ARBA" id="ARBA00004496"/>
    </source>
</evidence>
<proteinExistence type="predicted"/>
<dbReference type="OrthoDB" id="199930at2759"/>
<keyword evidence="2" id="KW-0963">Cytoplasm</keyword>
<protein>
    <recommendedName>
        <fullName evidence="3">UNC-45/Cro1/She4 central domain-containing protein</fullName>
    </recommendedName>
</protein>
<dbReference type="PANTHER" id="PTHR45994">
    <property type="entry name" value="FI21225P1"/>
    <property type="match status" value="1"/>
</dbReference>
<dbReference type="Pfam" id="PF11701">
    <property type="entry name" value="UNC45-central"/>
    <property type="match status" value="1"/>
</dbReference>
<evidence type="ECO:0000313" key="5">
    <source>
        <dbReference type="Proteomes" id="UP000775547"/>
    </source>
</evidence>
<dbReference type="PANTHER" id="PTHR45994:SF1">
    <property type="entry name" value="FI21225P1"/>
    <property type="match status" value="1"/>
</dbReference>
<dbReference type="InterPro" id="IPR024660">
    <property type="entry name" value="UCS_central_dom"/>
</dbReference>
<accession>A0A9P7KD79</accession>
<name>A0A9P7KD79_9AGAR</name>
<dbReference type="Proteomes" id="UP000775547">
    <property type="component" value="Unassembled WGS sequence"/>
</dbReference>
<gene>
    <name evidence="4" type="ORF">DXG03_008449</name>
</gene>
<dbReference type="Gene3D" id="1.25.10.10">
    <property type="entry name" value="Leucine-rich Repeat Variant"/>
    <property type="match status" value="1"/>
</dbReference>
<organism evidence="4 5">
    <name type="scientific">Asterophora parasitica</name>
    <dbReference type="NCBI Taxonomy" id="117018"/>
    <lineage>
        <taxon>Eukaryota</taxon>
        <taxon>Fungi</taxon>
        <taxon>Dikarya</taxon>
        <taxon>Basidiomycota</taxon>
        <taxon>Agaricomycotina</taxon>
        <taxon>Agaricomycetes</taxon>
        <taxon>Agaricomycetidae</taxon>
        <taxon>Agaricales</taxon>
        <taxon>Tricholomatineae</taxon>
        <taxon>Lyophyllaceae</taxon>
        <taxon>Asterophora</taxon>
    </lineage>
</organism>
<keyword evidence="5" id="KW-1185">Reference proteome</keyword>
<evidence type="ECO:0000256" key="2">
    <source>
        <dbReference type="ARBA" id="ARBA00022490"/>
    </source>
</evidence>
<dbReference type="InterPro" id="IPR011989">
    <property type="entry name" value="ARM-like"/>
</dbReference>
<sequence length="688" mass="73381">MLEITKSTQPSPGALPDELSYLVTAFLPSNTPGDRSKAYLTLSAFCQGVRSSSKPGKELDTNTEALARAFGPPIVNLLADTDENGLSASVSFLTAIFQVDWHSASAIFQQYGVLEAIMDSVDLEPSIELARGVAQLLSQAYGHKPCRAAVSSQTIQWLNFASRKSSDTNTRVGATTALIKLSKGTALDNAEATEGLGGAGRAMEAGEQKDEDLATALREIVVSGDDPASTSDAVEGLAYLSVDPGIKEVLSRDTEFLKRLSTLIPSHKAKYVPGTAESPNTLVFGILLIVSNLAAYRPRLTEEQTQIEKLRQMAKASNTNAEPPSFSALDDDEHVKARVRRLLNAGLLGIFASAIRTDTSGVRLLSAKGLLSIVEDKDNRGKVLQSGGAKVLMHIIKHGVSNSTGKSSISTSTSLDPVYLTATQALAKLAITASPVQVFGPNEGAMYDAIGPFSLMLQGYSSTLLQRFESMMALTNLSSQSPDMASRIAKLEGLMNKVELLLLEDHTLVRRAAMELVCNLIAGSDDVFEKYGGGDNLNTTKSKLQVLFALSDVEDLPTRLAATGAVATLTSASSACSSLVALQSERHRVFPILAQLIDPSAARHDDSDEEDGADYETHPGLIHRAIVSTRNIFLSVSDKVVRKRLSKEAEEAGLLSAIMNFVKAEVGRGDGAVLQPAVEVLKVMMDKS</sequence>
<feature type="domain" description="UNC-45/Cro1/She4 central" evidence="3">
    <location>
        <begin position="22"/>
        <end position="181"/>
    </location>
</feature>
<reference evidence="4" key="2">
    <citation type="submission" date="2021-10" db="EMBL/GenBank/DDBJ databases">
        <title>Phylogenomics reveals ancestral predisposition of the termite-cultivated fungus Termitomyces towards a domesticated lifestyle.</title>
        <authorList>
            <person name="Auxier B."/>
            <person name="Grum-Grzhimaylo A."/>
            <person name="Cardenas M.E."/>
            <person name="Lodge J.D."/>
            <person name="Laessoe T."/>
            <person name="Pedersen O."/>
            <person name="Smith M.E."/>
            <person name="Kuyper T.W."/>
            <person name="Franco-Molano E.A."/>
            <person name="Baroni T.J."/>
            <person name="Aanen D.K."/>
        </authorList>
    </citation>
    <scope>NUCLEOTIDE SEQUENCE</scope>
    <source>
        <strain evidence="4">AP01</strain>
        <tissue evidence="4">Mycelium</tissue>
    </source>
</reference>
<reference evidence="4" key="1">
    <citation type="submission" date="2020-07" db="EMBL/GenBank/DDBJ databases">
        <authorList>
            <person name="Nieuwenhuis M."/>
            <person name="Van De Peppel L.J.J."/>
        </authorList>
    </citation>
    <scope>NUCLEOTIDE SEQUENCE</scope>
    <source>
        <strain evidence="4">AP01</strain>
        <tissue evidence="4">Mycelium</tissue>
    </source>
</reference>
<comment type="subcellular location">
    <subcellularLocation>
        <location evidence="1">Cytoplasm</location>
    </subcellularLocation>
</comment>
<dbReference type="EMBL" id="JABCKV010000007">
    <property type="protein sequence ID" value="KAG5647726.1"/>
    <property type="molecule type" value="Genomic_DNA"/>
</dbReference>
<dbReference type="SUPFAM" id="SSF48371">
    <property type="entry name" value="ARM repeat"/>
    <property type="match status" value="1"/>
</dbReference>
<dbReference type="AlphaFoldDB" id="A0A9P7KD79"/>
<evidence type="ECO:0000259" key="3">
    <source>
        <dbReference type="Pfam" id="PF11701"/>
    </source>
</evidence>
<dbReference type="InterPro" id="IPR016024">
    <property type="entry name" value="ARM-type_fold"/>
</dbReference>